<dbReference type="InterPro" id="IPR008253">
    <property type="entry name" value="Marvel"/>
</dbReference>
<keyword evidence="4 5" id="KW-0472">Membrane</keyword>
<protein>
    <recommendedName>
        <fullName evidence="6">MARVEL domain-containing protein</fullName>
    </recommendedName>
</protein>
<comment type="caution">
    <text evidence="7">The sequence shown here is derived from an EMBL/GenBank/DDBJ whole genome shotgun (WGS) entry which is preliminary data.</text>
</comment>
<dbReference type="VEuPathDB" id="FungiDB:SeMB42_g01404"/>
<dbReference type="GO" id="GO:0016020">
    <property type="term" value="C:membrane"/>
    <property type="evidence" value="ECO:0007669"/>
    <property type="project" value="UniProtKB-SubCell"/>
</dbReference>
<dbReference type="Proteomes" id="UP000317494">
    <property type="component" value="Unassembled WGS sequence"/>
</dbReference>
<sequence>MSQHDPTATRLVKTKVTMNQGVSSDSLRLAKKDAPGSRAARMSVLGSTSKHIAEPRLFTRAVPPPALWTTLQETRLRLRMLQFLAATVAFASLAASVYGPPFTSSPIGGSGMTFMVAVSLSSMIISASCILLYLFPSFLNIPPHRHPRFSRVEVTTDFVYVCLWTAASLSMAVSGRCPPTSSVGYLVSSICFPWNFSMAFGFVGALLVGMTYGMGVFDMRKYGHRNTHGRPTFSRQTWTLPNTDDD</sequence>
<gene>
    <name evidence="7" type="ORF">SeLEV6574_g01017</name>
    <name evidence="8" type="ORF">SeMB42_g01404</name>
</gene>
<feature type="transmembrane region" description="Helical" evidence="5">
    <location>
        <begin position="194"/>
        <end position="217"/>
    </location>
</feature>
<evidence type="ECO:0000313" key="9">
    <source>
        <dbReference type="Proteomes" id="UP000317494"/>
    </source>
</evidence>
<evidence type="ECO:0000256" key="2">
    <source>
        <dbReference type="ARBA" id="ARBA00022692"/>
    </source>
</evidence>
<dbReference type="AlphaFoldDB" id="A0A507DFF7"/>
<evidence type="ECO:0000313" key="7">
    <source>
        <dbReference type="EMBL" id="TPX50276.1"/>
    </source>
</evidence>
<proteinExistence type="predicted"/>
<evidence type="ECO:0000313" key="10">
    <source>
        <dbReference type="Proteomes" id="UP000320475"/>
    </source>
</evidence>
<evidence type="ECO:0000259" key="6">
    <source>
        <dbReference type="Pfam" id="PF01284"/>
    </source>
</evidence>
<comment type="subcellular location">
    <subcellularLocation>
        <location evidence="1">Membrane</location>
        <topology evidence="1">Multi-pass membrane protein</topology>
    </subcellularLocation>
</comment>
<keyword evidence="2 5" id="KW-0812">Transmembrane</keyword>
<accession>A0A507DFF7</accession>
<dbReference type="EMBL" id="QEAM01000020">
    <property type="protein sequence ID" value="TPX50276.1"/>
    <property type="molecule type" value="Genomic_DNA"/>
</dbReference>
<reference evidence="9 10" key="1">
    <citation type="journal article" date="2019" name="Sci. Rep.">
        <title>Comparative genomics of chytrid fungi reveal insights into the obligate biotrophic and pathogenic lifestyle of Synchytrium endobioticum.</title>
        <authorList>
            <person name="van de Vossenberg B.T.L.H."/>
            <person name="Warris S."/>
            <person name="Nguyen H.D.T."/>
            <person name="van Gent-Pelzer M.P.E."/>
            <person name="Joly D.L."/>
            <person name="van de Geest H.C."/>
            <person name="Bonants P.J.M."/>
            <person name="Smith D.S."/>
            <person name="Levesque C.A."/>
            <person name="van der Lee T.A.J."/>
        </authorList>
    </citation>
    <scope>NUCLEOTIDE SEQUENCE [LARGE SCALE GENOMIC DNA]</scope>
    <source>
        <strain evidence="7 10">LEV6574</strain>
        <strain evidence="8 9">MB42</strain>
    </source>
</reference>
<evidence type="ECO:0000256" key="1">
    <source>
        <dbReference type="ARBA" id="ARBA00004141"/>
    </source>
</evidence>
<dbReference type="Pfam" id="PF01284">
    <property type="entry name" value="MARVEL"/>
    <property type="match status" value="1"/>
</dbReference>
<evidence type="ECO:0000256" key="5">
    <source>
        <dbReference type="SAM" id="Phobius"/>
    </source>
</evidence>
<evidence type="ECO:0000256" key="4">
    <source>
        <dbReference type="ARBA" id="ARBA00023136"/>
    </source>
</evidence>
<feature type="transmembrane region" description="Helical" evidence="5">
    <location>
        <begin position="156"/>
        <end position="174"/>
    </location>
</feature>
<evidence type="ECO:0000313" key="8">
    <source>
        <dbReference type="EMBL" id="TPX52480.1"/>
    </source>
</evidence>
<keyword evidence="9" id="KW-1185">Reference proteome</keyword>
<feature type="transmembrane region" description="Helical" evidence="5">
    <location>
        <begin position="80"/>
        <end position="99"/>
    </location>
</feature>
<evidence type="ECO:0000256" key="3">
    <source>
        <dbReference type="ARBA" id="ARBA00022989"/>
    </source>
</evidence>
<dbReference type="OrthoDB" id="2146784at2759"/>
<keyword evidence="3 5" id="KW-1133">Transmembrane helix</keyword>
<feature type="transmembrane region" description="Helical" evidence="5">
    <location>
        <begin position="111"/>
        <end position="135"/>
    </location>
</feature>
<dbReference type="EMBL" id="QEAN01000035">
    <property type="protein sequence ID" value="TPX52480.1"/>
    <property type="molecule type" value="Genomic_DNA"/>
</dbReference>
<dbReference type="Proteomes" id="UP000320475">
    <property type="component" value="Unassembled WGS sequence"/>
</dbReference>
<organism evidence="7 10">
    <name type="scientific">Synchytrium endobioticum</name>
    <dbReference type="NCBI Taxonomy" id="286115"/>
    <lineage>
        <taxon>Eukaryota</taxon>
        <taxon>Fungi</taxon>
        <taxon>Fungi incertae sedis</taxon>
        <taxon>Chytridiomycota</taxon>
        <taxon>Chytridiomycota incertae sedis</taxon>
        <taxon>Chytridiomycetes</taxon>
        <taxon>Synchytriales</taxon>
        <taxon>Synchytriaceae</taxon>
        <taxon>Synchytrium</taxon>
    </lineage>
</organism>
<feature type="domain" description="MARVEL" evidence="6">
    <location>
        <begin position="78"/>
        <end position="208"/>
    </location>
</feature>
<name>A0A507DFF7_9FUNG</name>